<dbReference type="NCBIfam" id="NF035939">
    <property type="entry name" value="TIM_EboE"/>
    <property type="match status" value="1"/>
</dbReference>
<feature type="domain" description="Xylose isomerase-like TIM barrel" evidence="1">
    <location>
        <begin position="60"/>
        <end position="239"/>
    </location>
</feature>
<reference evidence="2 3" key="1">
    <citation type="journal article" date="2019" name="Int. J. Syst. Evol. Microbiol.">
        <title>The Global Catalogue of Microorganisms (GCM) 10K type strain sequencing project: providing services to taxonomists for standard genome sequencing and annotation.</title>
        <authorList>
            <consortium name="The Broad Institute Genomics Platform"/>
            <consortium name="The Broad Institute Genome Sequencing Center for Infectious Disease"/>
            <person name="Wu L."/>
            <person name="Ma J."/>
        </authorList>
    </citation>
    <scope>NUCLEOTIDE SEQUENCE [LARGE SCALE GENOMIC DNA]</scope>
    <source>
        <strain evidence="2 3">JCM 6242</strain>
    </source>
</reference>
<comment type="caution">
    <text evidence="2">The sequence shown here is derived from an EMBL/GenBank/DDBJ whole genome shotgun (WGS) entry which is preliminary data.</text>
</comment>
<evidence type="ECO:0000313" key="3">
    <source>
        <dbReference type="Proteomes" id="UP001500831"/>
    </source>
</evidence>
<gene>
    <name evidence="2" type="primary">eboE_2</name>
    <name evidence="2" type="ORF">GCM10010517_78170</name>
</gene>
<protein>
    <submittedName>
        <fullName evidence="2">Metabolite traffic protein EboE</fullName>
    </submittedName>
</protein>
<dbReference type="Pfam" id="PF01261">
    <property type="entry name" value="AP_endonuc_2"/>
    <property type="match status" value="1"/>
</dbReference>
<dbReference type="Gene3D" id="3.20.20.150">
    <property type="entry name" value="Divalent-metal-dependent TIM barrel enzymes"/>
    <property type="match status" value="1"/>
</dbReference>
<sequence length="370" mass="39797">MRLRHPGGSTVHLAYCTNVHPAEDLPGIHRQLSGPAARVRALTGAARLGLGLWLSHGVTRALRSDPAELVRLRAALDRLGLEVVTLNGFPYQGFHQEVVKYRVYQPDWAHEDRLRYTLDLAEILTGLLPDDVTEGTISTLPLAWRTGWTRDKAAAVAANLDALARGLRELAGRTGKTVRVGFEPEPGCIVETTSQAAALLGGADPEYLGVCLDACHLAVGFEDPRDAVALGLPIVKFQASCAIEAPPGAQRALTAYDEPRFLHQTRCAAGAAGYVDDLGAALAGGLPAEQPWRSHFHMPLHAAPPPPLATTASHLGELLRLLMAAPLTRHIEVETYTWSVLPGRADVAEGIAAELNWTRRRLAALGLEEI</sequence>
<name>A0ABN3WEM9_9ACTN</name>
<evidence type="ECO:0000313" key="2">
    <source>
        <dbReference type="EMBL" id="GAA2911635.1"/>
    </source>
</evidence>
<accession>A0ABN3WEM9</accession>
<keyword evidence="3" id="KW-1185">Reference proteome</keyword>
<dbReference type="SUPFAM" id="SSF51658">
    <property type="entry name" value="Xylose isomerase-like"/>
    <property type="match status" value="1"/>
</dbReference>
<dbReference type="InterPro" id="IPR036237">
    <property type="entry name" value="Xyl_isomerase-like_sf"/>
</dbReference>
<dbReference type="InterPro" id="IPR013022">
    <property type="entry name" value="Xyl_isomerase-like_TIM-brl"/>
</dbReference>
<evidence type="ECO:0000259" key="1">
    <source>
        <dbReference type="Pfam" id="PF01261"/>
    </source>
</evidence>
<organism evidence="2 3">
    <name type="scientific">Streptosporangium fragile</name>
    <dbReference type="NCBI Taxonomy" id="46186"/>
    <lineage>
        <taxon>Bacteria</taxon>
        <taxon>Bacillati</taxon>
        <taxon>Actinomycetota</taxon>
        <taxon>Actinomycetes</taxon>
        <taxon>Streptosporangiales</taxon>
        <taxon>Streptosporangiaceae</taxon>
        <taxon>Streptosporangium</taxon>
    </lineage>
</organism>
<dbReference type="EMBL" id="BAAAVI010000112">
    <property type="protein sequence ID" value="GAA2911635.1"/>
    <property type="molecule type" value="Genomic_DNA"/>
</dbReference>
<dbReference type="Proteomes" id="UP001500831">
    <property type="component" value="Unassembled WGS sequence"/>
</dbReference>
<dbReference type="RefSeq" id="WP_344981978.1">
    <property type="nucleotide sequence ID" value="NZ_BAAAVI010000112.1"/>
</dbReference>
<proteinExistence type="predicted"/>